<comment type="similarity">
    <text evidence="7">Belongs to the PPase family.</text>
</comment>
<feature type="binding site" evidence="7">
    <location>
        <position position="90"/>
    </location>
    <ligand>
        <name>Mg(2+)</name>
        <dbReference type="ChEBI" id="CHEBI:18420"/>
        <label>1</label>
    </ligand>
</feature>
<dbReference type="GO" id="GO:0000287">
    <property type="term" value="F:magnesium ion binding"/>
    <property type="evidence" value="ECO:0007669"/>
    <property type="project" value="UniProtKB-UniRule"/>
</dbReference>
<comment type="caution">
    <text evidence="8">The sequence shown here is derived from an EMBL/GenBank/DDBJ whole genome shotgun (WGS) entry which is preliminary data.</text>
</comment>
<sequence length="163" mass="18707">MDYVRVFVEVPKGSRNKYEFNKTTGRFLLDRMLFSAVHYPADYGFIPETLAEDGDELDALVLAGDPTFPGCEIRAVPVAVLEMWDEKGRDEKVICVSLGDPLWGWITGYEDLPPNLVREISHFFEIYKDLEEKKVKVGGWEGKAKAWEVIRASRERYANRTDV</sequence>
<dbReference type="PROSITE" id="PS00387">
    <property type="entry name" value="PPASE"/>
    <property type="match status" value="1"/>
</dbReference>
<feature type="binding site" evidence="7">
    <location>
        <position position="43"/>
    </location>
    <ligand>
        <name>substrate</name>
    </ligand>
</feature>
<feature type="binding site" evidence="7">
    <location>
        <position position="31"/>
    </location>
    <ligand>
        <name>substrate</name>
    </ligand>
</feature>
<dbReference type="InterPro" id="IPR036649">
    <property type="entry name" value="Pyrophosphatase_sf"/>
</dbReference>
<evidence type="ECO:0000256" key="6">
    <source>
        <dbReference type="ARBA" id="ARBA00047820"/>
    </source>
</evidence>
<dbReference type="EMBL" id="ACJM01000001">
    <property type="protein sequence ID" value="EEG79038.1"/>
    <property type="molecule type" value="Genomic_DNA"/>
</dbReference>
<evidence type="ECO:0000313" key="8">
    <source>
        <dbReference type="EMBL" id="EEG79038.1"/>
    </source>
</evidence>
<dbReference type="SUPFAM" id="SSF50324">
    <property type="entry name" value="Inorganic pyrophosphatase"/>
    <property type="match status" value="1"/>
</dbReference>
<evidence type="ECO:0000256" key="1">
    <source>
        <dbReference type="ARBA" id="ARBA00001946"/>
    </source>
</evidence>
<dbReference type="GO" id="GO:0005737">
    <property type="term" value="C:cytoplasm"/>
    <property type="evidence" value="ECO:0007669"/>
    <property type="project" value="UniProtKB-SubCell"/>
</dbReference>
<dbReference type="FunFam" id="3.90.80.10:FF:000003">
    <property type="entry name" value="Inorganic pyrophosphatase"/>
    <property type="match status" value="1"/>
</dbReference>
<dbReference type="RefSeq" id="WP_008514199.1">
    <property type="nucleotide sequence ID" value="NZ_ACJM01000001.1"/>
</dbReference>
<dbReference type="HAMAP" id="MF_00209">
    <property type="entry name" value="Inorganic_PPase"/>
    <property type="match status" value="1"/>
</dbReference>
<dbReference type="eggNOG" id="COG0221">
    <property type="taxonomic scope" value="Bacteria"/>
</dbReference>
<accession>C0GCV3</accession>
<keyword evidence="3 7" id="KW-0479">Metal-binding</keyword>
<dbReference type="GO" id="GO:0006796">
    <property type="term" value="P:phosphate-containing compound metabolic process"/>
    <property type="evidence" value="ECO:0007669"/>
    <property type="project" value="InterPro"/>
</dbReference>
<dbReference type="Pfam" id="PF00719">
    <property type="entry name" value="Pyrophosphatase"/>
    <property type="match status" value="1"/>
</dbReference>
<dbReference type="STRING" id="555088.DealDRAFT_0312"/>
<protein>
    <recommendedName>
        <fullName evidence="7">Inorganic pyrophosphatase</fullName>
        <ecNumber evidence="7">3.6.1.1</ecNumber>
    </recommendedName>
    <alternativeName>
        <fullName evidence="7">Pyrophosphate phospho-hydrolase</fullName>
        <shortName evidence="7">PPase</shortName>
    </alternativeName>
</protein>
<proteinExistence type="inferred from homology"/>
<comment type="catalytic activity">
    <reaction evidence="6 7">
        <text>diphosphate + H2O = 2 phosphate + H(+)</text>
        <dbReference type="Rhea" id="RHEA:24576"/>
        <dbReference type="ChEBI" id="CHEBI:15377"/>
        <dbReference type="ChEBI" id="CHEBI:15378"/>
        <dbReference type="ChEBI" id="CHEBI:33019"/>
        <dbReference type="ChEBI" id="CHEBI:43474"/>
        <dbReference type="EC" id="3.6.1.1"/>
    </reaction>
</comment>
<dbReference type="PANTHER" id="PTHR10286">
    <property type="entry name" value="INORGANIC PYROPHOSPHATASE"/>
    <property type="match status" value="1"/>
</dbReference>
<reference evidence="8 9" key="1">
    <citation type="submission" date="2009-02" db="EMBL/GenBank/DDBJ databases">
        <title>Sequencing of the draft genome and assembly of Dethiobacter alkaliphilus AHT 1.</title>
        <authorList>
            <consortium name="US DOE Joint Genome Institute (JGI-PGF)"/>
            <person name="Lucas S."/>
            <person name="Copeland A."/>
            <person name="Lapidus A."/>
            <person name="Glavina del Rio T."/>
            <person name="Dalin E."/>
            <person name="Tice H."/>
            <person name="Bruce D."/>
            <person name="Goodwin L."/>
            <person name="Pitluck S."/>
            <person name="Larimer F."/>
            <person name="Land M.L."/>
            <person name="Hauser L."/>
            <person name="Muyzer G."/>
        </authorList>
    </citation>
    <scope>NUCLEOTIDE SEQUENCE [LARGE SCALE GENOMIC DNA]</scope>
    <source>
        <strain evidence="8 9">AHT 1</strain>
    </source>
</reference>
<dbReference type="Proteomes" id="UP000006443">
    <property type="component" value="Unassembled WGS sequence"/>
</dbReference>
<evidence type="ECO:0000256" key="5">
    <source>
        <dbReference type="ARBA" id="ARBA00022842"/>
    </source>
</evidence>
<feature type="binding site" evidence="7">
    <location>
        <position position="127"/>
    </location>
    <ligand>
        <name>substrate</name>
    </ligand>
</feature>
<evidence type="ECO:0000256" key="7">
    <source>
        <dbReference type="HAMAP-Rule" id="MF_00209"/>
    </source>
</evidence>
<gene>
    <name evidence="7" type="primary">ppa</name>
    <name evidence="8" type="ORF">DealDRAFT_0312</name>
</gene>
<comment type="subcellular location">
    <subcellularLocation>
        <location evidence="7">Cytoplasm</location>
    </subcellularLocation>
</comment>
<feature type="binding site" evidence="7">
    <location>
        <position position="58"/>
    </location>
    <ligand>
        <name>Mg(2+)</name>
        <dbReference type="ChEBI" id="CHEBI:18420"/>
        <label>2</label>
    </ligand>
</feature>
<dbReference type="CDD" id="cd00412">
    <property type="entry name" value="pyrophosphatase"/>
    <property type="match status" value="1"/>
</dbReference>
<comment type="function">
    <text evidence="7">Catalyzes the hydrolysis of inorganic pyrophosphate (PPi) forming two phosphate ions.</text>
</comment>
<evidence type="ECO:0000256" key="2">
    <source>
        <dbReference type="ARBA" id="ARBA00022490"/>
    </source>
</evidence>
<keyword evidence="5 7" id="KW-0460">Magnesium</keyword>
<dbReference type="InterPro" id="IPR008162">
    <property type="entry name" value="Pyrophosphatase"/>
</dbReference>
<evidence type="ECO:0000313" key="9">
    <source>
        <dbReference type="Proteomes" id="UP000006443"/>
    </source>
</evidence>
<evidence type="ECO:0000256" key="4">
    <source>
        <dbReference type="ARBA" id="ARBA00022801"/>
    </source>
</evidence>
<name>C0GCV3_DETAL</name>
<dbReference type="Gene3D" id="3.90.80.10">
    <property type="entry name" value="Inorganic pyrophosphatase"/>
    <property type="match status" value="1"/>
</dbReference>
<comment type="subunit">
    <text evidence="7">Homohexamer.</text>
</comment>
<organism evidence="8 9">
    <name type="scientific">Dethiobacter alkaliphilus AHT 1</name>
    <dbReference type="NCBI Taxonomy" id="555088"/>
    <lineage>
        <taxon>Bacteria</taxon>
        <taxon>Bacillati</taxon>
        <taxon>Bacillota</taxon>
        <taxon>Dethiobacteria</taxon>
        <taxon>Dethiobacterales</taxon>
        <taxon>Dethiobacteraceae</taxon>
        <taxon>Dethiobacter</taxon>
    </lineage>
</organism>
<keyword evidence="4 7" id="KW-0378">Hydrolase</keyword>
<keyword evidence="2 7" id="KW-0963">Cytoplasm</keyword>
<dbReference type="EC" id="3.6.1.1" evidence="7"/>
<dbReference type="GO" id="GO:0004427">
    <property type="term" value="F:inorganic diphosphate phosphatase activity"/>
    <property type="evidence" value="ECO:0007669"/>
    <property type="project" value="UniProtKB-UniRule"/>
</dbReference>
<keyword evidence="9" id="KW-1185">Reference proteome</keyword>
<feature type="binding site" evidence="7">
    <location>
        <position position="58"/>
    </location>
    <ligand>
        <name>Mg(2+)</name>
        <dbReference type="ChEBI" id="CHEBI:18420"/>
        <label>1</label>
    </ligand>
</feature>
<comment type="cofactor">
    <cofactor evidence="1 7">
        <name>Mg(2+)</name>
        <dbReference type="ChEBI" id="CHEBI:18420"/>
    </cofactor>
</comment>
<dbReference type="OrthoDB" id="5187599at2"/>
<dbReference type="AlphaFoldDB" id="C0GCV3"/>
<evidence type="ECO:0000256" key="3">
    <source>
        <dbReference type="ARBA" id="ARBA00022723"/>
    </source>
</evidence>
<feature type="binding site" evidence="7">
    <location>
        <position position="17"/>
    </location>
    <ligand>
        <name>substrate</name>
    </ligand>
</feature>
<feature type="binding site" evidence="7">
    <location>
        <position position="53"/>
    </location>
    <ligand>
        <name>Mg(2+)</name>
        <dbReference type="ChEBI" id="CHEBI:18420"/>
        <label>1</label>
    </ligand>
</feature>